<dbReference type="Pfam" id="PF06814">
    <property type="entry name" value="GOST_TM"/>
    <property type="match status" value="1"/>
</dbReference>
<evidence type="ECO:0000256" key="3">
    <source>
        <dbReference type="ARBA" id="ARBA00022729"/>
    </source>
</evidence>
<evidence type="ECO:0000313" key="10">
    <source>
        <dbReference type="EMBL" id="GJN25415.1"/>
    </source>
</evidence>
<evidence type="ECO:0000256" key="5">
    <source>
        <dbReference type="ARBA" id="ARBA00023136"/>
    </source>
</evidence>
<dbReference type="PANTHER" id="PTHR21229:SF1">
    <property type="entry name" value="GH17801P"/>
    <property type="match status" value="1"/>
</dbReference>
<reference evidence="10" key="2">
    <citation type="submission" date="2021-12" db="EMBL/GenBank/DDBJ databases">
        <title>Resequencing data analysis of finger millet.</title>
        <authorList>
            <person name="Hatakeyama M."/>
            <person name="Aluri S."/>
            <person name="Balachadran M.T."/>
            <person name="Sivarajan S.R."/>
            <person name="Poveda L."/>
            <person name="Shimizu-Inatsugi R."/>
            <person name="Schlapbach R."/>
            <person name="Sreeman S.M."/>
            <person name="Shimizu K.K."/>
        </authorList>
    </citation>
    <scope>NUCLEOTIDE SEQUENCE</scope>
</reference>
<feature type="signal peptide" evidence="8">
    <location>
        <begin position="1"/>
        <end position="25"/>
    </location>
</feature>
<feature type="chain" id="PRO_5043697210" description="GOST seven transmembrane domain-containing protein" evidence="8">
    <location>
        <begin position="26"/>
        <end position="270"/>
    </location>
</feature>
<accession>A0AAV5ERX0</accession>
<comment type="caution">
    <text evidence="10">The sequence shown here is derived from an EMBL/GenBank/DDBJ whole genome shotgun (WGS) entry which is preliminary data.</text>
</comment>
<keyword evidence="11" id="KW-1185">Reference proteome</keyword>
<evidence type="ECO:0000256" key="2">
    <source>
        <dbReference type="ARBA" id="ARBA00022692"/>
    </source>
</evidence>
<evidence type="ECO:0000256" key="7">
    <source>
        <dbReference type="SAM" id="Phobius"/>
    </source>
</evidence>
<evidence type="ECO:0000256" key="6">
    <source>
        <dbReference type="SAM" id="MobiDB-lite"/>
    </source>
</evidence>
<dbReference type="GO" id="GO:0005794">
    <property type="term" value="C:Golgi apparatus"/>
    <property type="evidence" value="ECO:0007669"/>
    <property type="project" value="TreeGrafter"/>
</dbReference>
<feature type="transmembrane region" description="Helical" evidence="7">
    <location>
        <begin position="147"/>
        <end position="166"/>
    </location>
</feature>
<gene>
    <name evidence="10" type="primary">gb13238</name>
    <name evidence="10" type="ORF">PR202_gb13238</name>
</gene>
<dbReference type="AlphaFoldDB" id="A0AAV5ERX0"/>
<feature type="transmembrane region" description="Helical" evidence="7">
    <location>
        <begin position="186"/>
        <end position="208"/>
    </location>
</feature>
<keyword evidence="3 8" id="KW-0732">Signal</keyword>
<feature type="transmembrane region" description="Helical" evidence="7">
    <location>
        <begin position="108"/>
        <end position="126"/>
    </location>
</feature>
<name>A0AAV5ERX0_ELECO</name>
<keyword evidence="2 7" id="KW-0812">Transmembrane</keyword>
<feature type="domain" description="GOST seven transmembrane" evidence="9">
    <location>
        <begin position="83"/>
        <end position="214"/>
    </location>
</feature>
<dbReference type="PROSITE" id="PS51257">
    <property type="entry name" value="PROKAR_LIPOPROTEIN"/>
    <property type="match status" value="1"/>
</dbReference>
<evidence type="ECO:0000256" key="8">
    <source>
        <dbReference type="SAM" id="SignalP"/>
    </source>
</evidence>
<dbReference type="PANTHER" id="PTHR21229">
    <property type="entry name" value="LUNG SEVEN TRANSMEMBRANE RECEPTOR"/>
    <property type="match status" value="1"/>
</dbReference>
<evidence type="ECO:0000313" key="11">
    <source>
        <dbReference type="Proteomes" id="UP001054889"/>
    </source>
</evidence>
<dbReference type="InterPro" id="IPR009637">
    <property type="entry name" value="GPR107/GPR108-like"/>
</dbReference>
<protein>
    <recommendedName>
        <fullName evidence="9">GOST seven transmembrane domain-containing protein</fullName>
    </recommendedName>
</protein>
<feature type="region of interest" description="Disordered" evidence="6">
    <location>
        <begin position="223"/>
        <end position="248"/>
    </location>
</feature>
<dbReference type="EMBL" id="BQKI01000078">
    <property type="protein sequence ID" value="GJN25415.1"/>
    <property type="molecule type" value="Genomic_DNA"/>
</dbReference>
<dbReference type="GO" id="GO:0016020">
    <property type="term" value="C:membrane"/>
    <property type="evidence" value="ECO:0007669"/>
    <property type="project" value="UniProtKB-SubCell"/>
</dbReference>
<keyword evidence="5 7" id="KW-0472">Membrane</keyword>
<proteinExistence type="predicted"/>
<evidence type="ECO:0000259" key="9">
    <source>
        <dbReference type="Pfam" id="PF06814"/>
    </source>
</evidence>
<dbReference type="Proteomes" id="UP001054889">
    <property type="component" value="Unassembled WGS sequence"/>
</dbReference>
<organism evidence="10 11">
    <name type="scientific">Eleusine coracana subsp. coracana</name>
    <dbReference type="NCBI Taxonomy" id="191504"/>
    <lineage>
        <taxon>Eukaryota</taxon>
        <taxon>Viridiplantae</taxon>
        <taxon>Streptophyta</taxon>
        <taxon>Embryophyta</taxon>
        <taxon>Tracheophyta</taxon>
        <taxon>Spermatophyta</taxon>
        <taxon>Magnoliopsida</taxon>
        <taxon>Liliopsida</taxon>
        <taxon>Poales</taxon>
        <taxon>Poaceae</taxon>
        <taxon>PACMAD clade</taxon>
        <taxon>Chloridoideae</taxon>
        <taxon>Cynodonteae</taxon>
        <taxon>Eleusininae</taxon>
        <taxon>Eleusine</taxon>
    </lineage>
</organism>
<reference evidence="10" key="1">
    <citation type="journal article" date="2018" name="DNA Res.">
        <title>Multiple hybrid de novo genome assembly of finger millet, an orphan allotetraploid crop.</title>
        <authorList>
            <person name="Hatakeyama M."/>
            <person name="Aluri S."/>
            <person name="Balachadran M.T."/>
            <person name="Sivarajan S.R."/>
            <person name="Patrignani A."/>
            <person name="Gruter S."/>
            <person name="Poveda L."/>
            <person name="Shimizu-Inatsugi R."/>
            <person name="Baeten J."/>
            <person name="Francoijs K.J."/>
            <person name="Nataraja K.N."/>
            <person name="Reddy Y.A.N."/>
            <person name="Phadnis S."/>
            <person name="Ravikumar R.L."/>
            <person name="Schlapbach R."/>
            <person name="Sreeman S.M."/>
            <person name="Shimizu K.K."/>
        </authorList>
    </citation>
    <scope>NUCLEOTIDE SEQUENCE</scope>
</reference>
<dbReference type="InterPro" id="IPR053937">
    <property type="entry name" value="GOST_TM"/>
</dbReference>
<evidence type="ECO:0000256" key="1">
    <source>
        <dbReference type="ARBA" id="ARBA00004141"/>
    </source>
</evidence>
<sequence>MDLRIAVLVAAALAAGGGWWGGGCGVEASIHTYDREPFREVGNAFLLSGGSEGIVADGTDPAAPASSFINSGVRPVGITTWVVTVGAIRKTVSQNVGTINDISGKAKLFLVLPDAFLDAFLILWIFTSLSRTLEKLQARRSSVKLDIYRKFTNALAVSVIASVAWIGYEVYFKATDPFSERWQSAWIITAFWDVLAFVLLIVICYLWAPSQSSQRYAYSGEVADDDDEESQSLTKGTDGEVGMVKIDKDRNAGVSHAFSLEDETEEDKRE</sequence>
<evidence type="ECO:0000256" key="4">
    <source>
        <dbReference type="ARBA" id="ARBA00022989"/>
    </source>
</evidence>
<keyword evidence="4 7" id="KW-1133">Transmembrane helix</keyword>
<comment type="subcellular location">
    <subcellularLocation>
        <location evidence="1">Membrane</location>
        <topology evidence="1">Multi-pass membrane protein</topology>
    </subcellularLocation>
</comment>